<keyword evidence="1" id="KW-0175">Coiled coil</keyword>
<evidence type="ECO:0000256" key="2">
    <source>
        <dbReference type="SAM" id="MobiDB-lite"/>
    </source>
</evidence>
<dbReference type="Pfam" id="PF13511">
    <property type="entry name" value="DUF4124"/>
    <property type="match status" value="1"/>
</dbReference>
<keyword evidence="3" id="KW-0732">Signal</keyword>
<name>A0A8J3F0R8_9BURK</name>
<feature type="region of interest" description="Disordered" evidence="2">
    <location>
        <begin position="121"/>
        <end position="157"/>
    </location>
</feature>
<feature type="signal peptide" evidence="3">
    <location>
        <begin position="1"/>
        <end position="24"/>
    </location>
</feature>
<evidence type="ECO:0000259" key="4">
    <source>
        <dbReference type="Pfam" id="PF13511"/>
    </source>
</evidence>
<feature type="coiled-coil region" evidence="1">
    <location>
        <begin position="72"/>
        <end position="118"/>
    </location>
</feature>
<evidence type="ECO:0000256" key="3">
    <source>
        <dbReference type="SAM" id="SignalP"/>
    </source>
</evidence>
<reference evidence="6" key="1">
    <citation type="journal article" date="2019" name="Int. J. Syst. Evol. Microbiol.">
        <title>The Global Catalogue of Microorganisms (GCM) 10K type strain sequencing project: providing services to taxonomists for standard genome sequencing and annotation.</title>
        <authorList>
            <consortium name="The Broad Institute Genomics Platform"/>
            <consortium name="The Broad Institute Genome Sequencing Center for Infectious Disease"/>
            <person name="Wu L."/>
            <person name="Ma J."/>
        </authorList>
    </citation>
    <scope>NUCLEOTIDE SEQUENCE [LARGE SCALE GENOMIC DNA]</scope>
    <source>
        <strain evidence="6">CCM 2767</strain>
    </source>
</reference>
<gene>
    <name evidence="5" type="ORF">GCM10008066_04910</name>
</gene>
<dbReference type="EMBL" id="BMDI01000001">
    <property type="protein sequence ID" value="GGI16627.1"/>
    <property type="molecule type" value="Genomic_DNA"/>
</dbReference>
<protein>
    <recommendedName>
        <fullName evidence="4">DUF4124 domain-containing protein</fullName>
    </recommendedName>
</protein>
<sequence length="157" mass="17490">MSFPSVRAVSLTVILALCSGAAAAQYVWQDERGVRQYSDTPPPASVPPSRILKSPGLQLKGPPPPPGPKPDAILAEKNEAFLKRRAEAAEKEKQDAEKAQQEANRQKACEQIAQYRRQLESGDRIRQITPSGERTYMTDEERAKALKDTEQMKDQCR</sequence>
<accession>A0A8J3F0R8</accession>
<comment type="caution">
    <text evidence="5">The sequence shown here is derived from an EMBL/GenBank/DDBJ whole genome shotgun (WGS) entry which is preliminary data.</text>
</comment>
<feature type="domain" description="DUF4124" evidence="4">
    <location>
        <begin position="15"/>
        <end position="64"/>
    </location>
</feature>
<feature type="chain" id="PRO_5035307237" description="DUF4124 domain-containing protein" evidence="3">
    <location>
        <begin position="25"/>
        <end position="157"/>
    </location>
</feature>
<dbReference type="RefSeq" id="WP_188379692.1">
    <property type="nucleotide sequence ID" value="NZ_BMDI01000001.1"/>
</dbReference>
<keyword evidence="6" id="KW-1185">Reference proteome</keyword>
<feature type="region of interest" description="Disordered" evidence="2">
    <location>
        <begin position="35"/>
        <end position="72"/>
    </location>
</feature>
<evidence type="ECO:0000256" key="1">
    <source>
        <dbReference type="SAM" id="Coils"/>
    </source>
</evidence>
<evidence type="ECO:0000313" key="6">
    <source>
        <dbReference type="Proteomes" id="UP000642180"/>
    </source>
</evidence>
<dbReference type="AlphaFoldDB" id="A0A8J3F0R8"/>
<proteinExistence type="predicted"/>
<organism evidence="5 6">
    <name type="scientific">Oxalicibacterium faecigallinarum</name>
    <dbReference type="NCBI Taxonomy" id="573741"/>
    <lineage>
        <taxon>Bacteria</taxon>
        <taxon>Pseudomonadati</taxon>
        <taxon>Pseudomonadota</taxon>
        <taxon>Betaproteobacteria</taxon>
        <taxon>Burkholderiales</taxon>
        <taxon>Oxalobacteraceae</taxon>
        <taxon>Oxalicibacterium</taxon>
    </lineage>
</organism>
<evidence type="ECO:0000313" key="5">
    <source>
        <dbReference type="EMBL" id="GGI16627.1"/>
    </source>
</evidence>
<dbReference type="Proteomes" id="UP000642180">
    <property type="component" value="Unassembled WGS sequence"/>
</dbReference>
<feature type="compositionally biased region" description="Basic and acidic residues" evidence="2">
    <location>
        <begin position="136"/>
        <end position="157"/>
    </location>
</feature>
<dbReference type="InterPro" id="IPR025392">
    <property type="entry name" value="DUF4124"/>
</dbReference>